<accession>A0A174PHA5</accession>
<dbReference type="AlphaFoldDB" id="A0A174PHA5"/>
<reference evidence="1 2" key="1">
    <citation type="submission" date="2015-09" db="EMBL/GenBank/DDBJ databases">
        <authorList>
            <consortium name="Pathogen Informatics"/>
        </authorList>
    </citation>
    <scope>NUCLEOTIDE SEQUENCE [LARGE SCALE GENOMIC DNA]</scope>
    <source>
        <strain evidence="1 2">2789STDY5834942</strain>
    </source>
</reference>
<evidence type="ECO:0000313" key="2">
    <source>
        <dbReference type="Proteomes" id="UP000095788"/>
    </source>
</evidence>
<gene>
    <name evidence="1" type="ORF">ERS852554_01092</name>
</gene>
<dbReference type="Proteomes" id="UP000095788">
    <property type="component" value="Unassembled WGS sequence"/>
</dbReference>
<proteinExistence type="predicted"/>
<sequence>MQYFKGVKCCKYELTPILKAMGKQIAKLGIRPEDLKDKTVTSEQLEKTKGGKAAGSEECVCYCGCYTDDSAFGVDFNWWSRDWD</sequence>
<dbReference type="EMBL" id="CZBF01000002">
    <property type="protein sequence ID" value="CUP57785.1"/>
    <property type="molecule type" value="Genomic_DNA"/>
</dbReference>
<evidence type="ECO:0000313" key="1">
    <source>
        <dbReference type="EMBL" id="CUP57785.1"/>
    </source>
</evidence>
<protein>
    <submittedName>
        <fullName evidence="1">Uncharacterized protein</fullName>
    </submittedName>
</protein>
<name>A0A174PHA5_BACUN</name>
<organism evidence="1 2">
    <name type="scientific">Bacteroides uniformis</name>
    <dbReference type="NCBI Taxonomy" id="820"/>
    <lineage>
        <taxon>Bacteria</taxon>
        <taxon>Pseudomonadati</taxon>
        <taxon>Bacteroidota</taxon>
        <taxon>Bacteroidia</taxon>
        <taxon>Bacteroidales</taxon>
        <taxon>Bacteroidaceae</taxon>
        <taxon>Bacteroides</taxon>
    </lineage>
</organism>